<organism evidence="2 3">
    <name type="scientific">Ceratopteris richardii</name>
    <name type="common">Triangle waterfern</name>
    <dbReference type="NCBI Taxonomy" id="49495"/>
    <lineage>
        <taxon>Eukaryota</taxon>
        <taxon>Viridiplantae</taxon>
        <taxon>Streptophyta</taxon>
        <taxon>Embryophyta</taxon>
        <taxon>Tracheophyta</taxon>
        <taxon>Polypodiopsida</taxon>
        <taxon>Polypodiidae</taxon>
        <taxon>Polypodiales</taxon>
        <taxon>Pteridineae</taxon>
        <taxon>Pteridaceae</taxon>
        <taxon>Parkerioideae</taxon>
        <taxon>Ceratopteris</taxon>
    </lineage>
</organism>
<dbReference type="AlphaFoldDB" id="A0A8T2QRH7"/>
<accession>A0A8T2QRH7</accession>
<reference evidence="2" key="1">
    <citation type="submission" date="2021-08" db="EMBL/GenBank/DDBJ databases">
        <title>WGS assembly of Ceratopteris richardii.</title>
        <authorList>
            <person name="Marchant D.B."/>
            <person name="Chen G."/>
            <person name="Jenkins J."/>
            <person name="Shu S."/>
            <person name="Leebens-Mack J."/>
            <person name="Grimwood J."/>
            <person name="Schmutz J."/>
            <person name="Soltis P."/>
            <person name="Soltis D."/>
            <person name="Chen Z.-H."/>
        </authorList>
    </citation>
    <scope>NUCLEOTIDE SEQUENCE</scope>
    <source>
        <strain evidence="2">Whitten #5841</strain>
        <tissue evidence="2">Leaf</tissue>
    </source>
</reference>
<dbReference type="InterPro" id="IPR036047">
    <property type="entry name" value="F-box-like_dom_sf"/>
</dbReference>
<dbReference type="Pfam" id="PF00646">
    <property type="entry name" value="F-box"/>
    <property type="match status" value="1"/>
</dbReference>
<keyword evidence="3" id="KW-1185">Reference proteome</keyword>
<evidence type="ECO:0000313" key="2">
    <source>
        <dbReference type="EMBL" id="KAH7286188.1"/>
    </source>
</evidence>
<proteinExistence type="predicted"/>
<dbReference type="PROSITE" id="PS50181">
    <property type="entry name" value="FBOX"/>
    <property type="match status" value="1"/>
</dbReference>
<dbReference type="SUPFAM" id="SSF81383">
    <property type="entry name" value="F-box domain"/>
    <property type="match status" value="1"/>
</dbReference>
<dbReference type="EMBL" id="CM035438">
    <property type="protein sequence ID" value="KAH7286188.1"/>
    <property type="molecule type" value="Genomic_DNA"/>
</dbReference>
<feature type="domain" description="F-box" evidence="1">
    <location>
        <begin position="26"/>
        <end position="72"/>
    </location>
</feature>
<sequence>MKKRGSFVLNMGEQECMESDVGIDGQTSISGLDENLLGEILSRLPIQSIVAASATCRRWRSILHEGSYCRRRAAYNFRARPWFFLVGLNHFLPSKNQAFGYDPEGNKFYHFPDFSLPSFDQGSLTGTHGFLFALAGSGICKLGYISGLFNKSWKETPPLFYSRRSPIAAMFPDPHSSMLQGDIDHCIIVAGGQSRDKNLVVEVYNSKRDAWDQCAPLPPEFQFSSSSQWMHSAVFNGKFYVYEIHTGCMSWLDLRQGRWSNTVMLRPMNPIYGFLIACRKCLVLAALYRQHPCFKLWSVNTETLQCTELGCMPDELFALFEEEDDEKDPLYTCVGGGDFIYIYSDSWHKDYLSCMCDLSGKTVTWRKLPQLPSPVNRFDKVVCFSSSTMPDFCS</sequence>
<dbReference type="OMA" id="HNTSSFH"/>
<comment type="caution">
    <text evidence="2">The sequence shown here is derived from an EMBL/GenBank/DDBJ whole genome shotgun (WGS) entry which is preliminary data.</text>
</comment>
<protein>
    <recommendedName>
        <fullName evidence="1">F-box domain-containing protein</fullName>
    </recommendedName>
</protein>
<dbReference type="InterPro" id="IPR015915">
    <property type="entry name" value="Kelch-typ_b-propeller"/>
</dbReference>
<dbReference type="SUPFAM" id="SSF117281">
    <property type="entry name" value="Kelch motif"/>
    <property type="match status" value="1"/>
</dbReference>
<dbReference type="SMART" id="SM00256">
    <property type="entry name" value="FBOX"/>
    <property type="match status" value="1"/>
</dbReference>
<dbReference type="InterPro" id="IPR001810">
    <property type="entry name" value="F-box_dom"/>
</dbReference>
<dbReference type="OrthoDB" id="1882349at2759"/>
<dbReference type="Gene3D" id="2.120.10.80">
    <property type="entry name" value="Kelch-type beta propeller"/>
    <property type="match status" value="1"/>
</dbReference>
<dbReference type="PANTHER" id="PTHR47712:SF3">
    <property type="entry name" value="F-BOX DOMAIN-CONTAINING PROTEIN"/>
    <property type="match status" value="1"/>
</dbReference>
<dbReference type="PANTHER" id="PTHR47712">
    <property type="entry name" value="OS09G0555300 PROTEIN"/>
    <property type="match status" value="1"/>
</dbReference>
<gene>
    <name evidence="2" type="ORF">KP509_33G062200</name>
</gene>
<name>A0A8T2QRH7_CERRI</name>
<evidence type="ECO:0000259" key="1">
    <source>
        <dbReference type="PROSITE" id="PS50181"/>
    </source>
</evidence>
<dbReference type="Proteomes" id="UP000825935">
    <property type="component" value="Chromosome 33"/>
</dbReference>
<evidence type="ECO:0000313" key="3">
    <source>
        <dbReference type="Proteomes" id="UP000825935"/>
    </source>
</evidence>
<dbReference type="Gene3D" id="1.20.1280.50">
    <property type="match status" value="1"/>
</dbReference>